<evidence type="ECO:0000313" key="3">
    <source>
        <dbReference type="Proteomes" id="UP000234752"/>
    </source>
</evidence>
<dbReference type="RefSeq" id="WP_102115422.1">
    <property type="nucleotide sequence ID" value="NZ_BMGN01000013.1"/>
</dbReference>
<dbReference type="OrthoDB" id="7292736at2"/>
<dbReference type="KEGG" id="ncb:C0V82_26280"/>
<dbReference type="Pfam" id="PF13524">
    <property type="entry name" value="Glyco_trans_1_2"/>
    <property type="match status" value="1"/>
</dbReference>
<protein>
    <recommendedName>
        <fullName evidence="1">Spore protein YkvP/CgeB glycosyl transferase-like domain-containing protein</fullName>
    </recommendedName>
</protein>
<dbReference type="InterPro" id="IPR029044">
    <property type="entry name" value="Nucleotide-diphossugar_trans"/>
</dbReference>
<name>A0A2K9NLH6_9PROT</name>
<geneLocation type="plasmid" evidence="2 3">
    <name>unnamed3</name>
</geneLocation>
<gene>
    <name evidence="2" type="ORF">C0V82_26280</name>
</gene>
<evidence type="ECO:0000313" key="2">
    <source>
        <dbReference type="EMBL" id="AUN33920.1"/>
    </source>
</evidence>
<dbReference type="EMBL" id="CP025615">
    <property type="protein sequence ID" value="AUN33920.1"/>
    <property type="molecule type" value="Genomic_DNA"/>
</dbReference>
<dbReference type="Proteomes" id="UP000234752">
    <property type="component" value="Plasmid unnamed3"/>
</dbReference>
<dbReference type="InterPro" id="IPR055259">
    <property type="entry name" value="YkvP/CgeB_Glyco_trans-like"/>
</dbReference>
<dbReference type="SUPFAM" id="SSF53448">
    <property type="entry name" value="Nucleotide-diphospho-sugar transferases"/>
    <property type="match status" value="1"/>
</dbReference>
<proteinExistence type="predicted"/>
<sequence length="690" mass="75003">MRVALHNPFPPALSWAEHELAKRFEMACANLGWTARTCHLSTEIDDVDPDIVLGLHPQSAPKLTRHPSAGCLWNPPSLYNDAYWPRRHELSHDIHLHASQTTLSLITDLLYPTIKPLITAPIYPSAPHIALTPTVDIGSRLFYIGSNWDGKRYPEVLRRLATAGVLALHGSPDRWQHLEGALCGPVPFDGVSVISRANACGLGLCLHLPAHTDSAIPNMRIFELCAAGVLPICGDHRFIREKFGETVLYIDTSRPEEEMADAIIRHVMWARAHPTQAKRMATAAQNIFLEDLTLEKLLAPLPDLLSDLRRANSSPVPVTPDISIVVPWNENGEEGVARRLRMLAQQARRSLMVVIAVPQEATQAANAVWEQHEAAFQAGTVVTVPEGSCASTLLWTGLKAIDAPWAALLPGDITLYPDHFECLLAAAARAGADAVYAGVLGPVPSGQRNPGCAHPEEPLSLDWFDPFGVPDARESTSRIHPGAVLVRHESLRPLLAKDPLLPQGADSFLLRRLADRLPFVPSWQVSAQAHRNQADRAATDTYRLTALEALAPVPVAGSNPQGWASAGGGKRLHWPPPADGLPIMAGPLDFAALPDDRPVLVYGASRGGRLVQLELAKWEALNCTGFLDSFQDGMAFGWPIRRIDAVPRTEIEGASVIIASVYVTDILAKLQAAGALHVYNAYPYIAAHTP</sequence>
<reference evidence="2 3" key="1">
    <citation type="submission" date="2017-12" db="EMBL/GenBank/DDBJ databases">
        <title>Genomes of bacteria within cyanobacterial aggregates.</title>
        <authorList>
            <person name="Cai H."/>
        </authorList>
    </citation>
    <scope>NUCLEOTIDE SEQUENCE [LARGE SCALE GENOMIC DNA]</scope>
    <source>
        <strain evidence="2 3">TH16</strain>
        <plasmid evidence="2 3">unnamed3</plasmid>
    </source>
</reference>
<organism evidence="2 3">
    <name type="scientific">Niveispirillum cyanobacteriorum</name>
    <dbReference type="NCBI Taxonomy" id="1612173"/>
    <lineage>
        <taxon>Bacteria</taxon>
        <taxon>Pseudomonadati</taxon>
        <taxon>Pseudomonadota</taxon>
        <taxon>Alphaproteobacteria</taxon>
        <taxon>Rhodospirillales</taxon>
        <taxon>Azospirillaceae</taxon>
        <taxon>Niveispirillum</taxon>
    </lineage>
</organism>
<keyword evidence="3" id="KW-1185">Reference proteome</keyword>
<feature type="domain" description="Spore protein YkvP/CgeB glycosyl transferase-like" evidence="1">
    <location>
        <begin position="158"/>
        <end position="296"/>
    </location>
</feature>
<dbReference type="AlphaFoldDB" id="A0A2K9NLH6"/>
<evidence type="ECO:0000259" key="1">
    <source>
        <dbReference type="Pfam" id="PF13524"/>
    </source>
</evidence>
<keyword evidence="2" id="KW-0614">Plasmid</keyword>
<accession>A0A2K9NLH6</accession>